<dbReference type="Proteomes" id="UP000024635">
    <property type="component" value="Unassembled WGS sequence"/>
</dbReference>
<protein>
    <submittedName>
        <fullName evidence="2">Uncharacterized protein</fullName>
    </submittedName>
</protein>
<sequence>MGNLPFLPTVYHRFTNGITSEPGVLTAGASPERSMWRAVTQIMLAGLFRAIILVYTGYFYGVVKKCYRRRMAETEEQQSAAKFTRRFTMQYGGGPENSQRVGNALGSW</sequence>
<reference evidence="3" key="1">
    <citation type="journal article" date="2015" name="Nat. Genet.">
        <title>The genome and transcriptome of the zoonotic hookworm Ancylostoma ceylanicum identify infection-specific gene families.</title>
        <authorList>
            <person name="Schwarz E.M."/>
            <person name="Hu Y."/>
            <person name="Antoshechkin I."/>
            <person name="Miller M.M."/>
            <person name="Sternberg P.W."/>
            <person name="Aroian R.V."/>
        </authorList>
    </citation>
    <scope>NUCLEOTIDE SEQUENCE</scope>
    <source>
        <strain evidence="3">HY135</strain>
    </source>
</reference>
<organism evidence="2 3">
    <name type="scientific">Ancylostoma ceylanicum</name>
    <dbReference type="NCBI Taxonomy" id="53326"/>
    <lineage>
        <taxon>Eukaryota</taxon>
        <taxon>Metazoa</taxon>
        <taxon>Ecdysozoa</taxon>
        <taxon>Nematoda</taxon>
        <taxon>Chromadorea</taxon>
        <taxon>Rhabditida</taxon>
        <taxon>Rhabditina</taxon>
        <taxon>Rhabditomorpha</taxon>
        <taxon>Strongyloidea</taxon>
        <taxon>Ancylostomatidae</taxon>
        <taxon>Ancylostomatinae</taxon>
        <taxon>Ancylostoma</taxon>
    </lineage>
</organism>
<name>A0A016T0N7_9BILA</name>
<gene>
    <name evidence="2" type="primary">Acey_s0152.g2862</name>
    <name evidence="2" type="ORF">Y032_0152g2862</name>
</gene>
<dbReference type="OrthoDB" id="37659at2759"/>
<evidence type="ECO:0000256" key="1">
    <source>
        <dbReference type="SAM" id="Phobius"/>
    </source>
</evidence>
<proteinExistence type="predicted"/>
<feature type="transmembrane region" description="Helical" evidence="1">
    <location>
        <begin position="42"/>
        <end position="63"/>
    </location>
</feature>
<comment type="caution">
    <text evidence="2">The sequence shown here is derived from an EMBL/GenBank/DDBJ whole genome shotgun (WGS) entry which is preliminary data.</text>
</comment>
<keyword evidence="1" id="KW-1133">Transmembrane helix</keyword>
<keyword evidence="1" id="KW-0812">Transmembrane</keyword>
<dbReference type="EMBL" id="JARK01001488">
    <property type="protein sequence ID" value="EYB96201.1"/>
    <property type="molecule type" value="Genomic_DNA"/>
</dbReference>
<evidence type="ECO:0000313" key="3">
    <source>
        <dbReference type="Proteomes" id="UP000024635"/>
    </source>
</evidence>
<keyword evidence="1" id="KW-0472">Membrane</keyword>
<keyword evidence="3" id="KW-1185">Reference proteome</keyword>
<dbReference type="AlphaFoldDB" id="A0A016T0N7"/>
<evidence type="ECO:0000313" key="2">
    <source>
        <dbReference type="EMBL" id="EYB96201.1"/>
    </source>
</evidence>
<accession>A0A016T0N7</accession>